<evidence type="ECO:0000256" key="5">
    <source>
        <dbReference type="ARBA" id="ARBA00022777"/>
    </source>
</evidence>
<proteinExistence type="inferred from homology"/>
<organism evidence="10 11">
    <name type="scientific">Candidatus Gottesmanbacteria bacterium RIFCSPHIGHO2_02_FULL_40_13</name>
    <dbReference type="NCBI Taxonomy" id="1798384"/>
    <lineage>
        <taxon>Bacteria</taxon>
        <taxon>Candidatus Gottesmaniibacteriota</taxon>
    </lineage>
</organism>
<dbReference type="InterPro" id="IPR001048">
    <property type="entry name" value="Asp/Glu/Uridylate_kinase"/>
</dbReference>
<dbReference type="GO" id="GO:0009088">
    <property type="term" value="P:threonine biosynthetic process"/>
    <property type="evidence" value="ECO:0007669"/>
    <property type="project" value="UniProtKB-UniPathway"/>
</dbReference>
<evidence type="ECO:0000256" key="7">
    <source>
        <dbReference type="RuleBase" id="RU003448"/>
    </source>
</evidence>
<evidence type="ECO:0000259" key="9">
    <source>
        <dbReference type="Pfam" id="PF00696"/>
    </source>
</evidence>
<evidence type="ECO:0000256" key="6">
    <source>
        <dbReference type="ARBA" id="ARBA00022840"/>
    </source>
</evidence>
<comment type="pathway">
    <text evidence="8">Amino-acid biosynthesis; L-methionine biosynthesis via de novo pathway; L-homoserine from L-aspartate: step 1/3.</text>
</comment>
<evidence type="ECO:0000256" key="1">
    <source>
        <dbReference type="ARBA" id="ARBA00004766"/>
    </source>
</evidence>
<keyword evidence="5 7" id="KW-0418">Kinase</keyword>
<dbReference type="PANTHER" id="PTHR21499">
    <property type="entry name" value="ASPARTATE KINASE"/>
    <property type="match status" value="1"/>
</dbReference>
<gene>
    <name evidence="10" type="ORF">A3D03_05155</name>
</gene>
<evidence type="ECO:0000256" key="3">
    <source>
        <dbReference type="ARBA" id="ARBA00022679"/>
    </source>
</evidence>
<dbReference type="STRING" id="1798384.A3D03_05155"/>
<keyword evidence="6" id="KW-0067">ATP-binding</keyword>
<comment type="similarity">
    <text evidence="2 7">Belongs to the aspartokinase family.</text>
</comment>
<dbReference type="InterPro" id="IPR001341">
    <property type="entry name" value="Asp_kinase"/>
</dbReference>
<dbReference type="GO" id="GO:0004072">
    <property type="term" value="F:aspartate kinase activity"/>
    <property type="evidence" value="ECO:0007669"/>
    <property type="project" value="UniProtKB-EC"/>
</dbReference>
<dbReference type="UniPathway" id="UPA00034">
    <property type="reaction ID" value="UER00015"/>
</dbReference>
<evidence type="ECO:0000256" key="2">
    <source>
        <dbReference type="ARBA" id="ARBA00010122"/>
    </source>
</evidence>
<evidence type="ECO:0000256" key="4">
    <source>
        <dbReference type="ARBA" id="ARBA00022741"/>
    </source>
</evidence>
<dbReference type="Proteomes" id="UP000177092">
    <property type="component" value="Unassembled WGS sequence"/>
</dbReference>
<keyword evidence="3 7" id="KW-0808">Transferase</keyword>
<dbReference type="Gene3D" id="3.40.1160.10">
    <property type="entry name" value="Acetylglutamate kinase-like"/>
    <property type="match status" value="1"/>
</dbReference>
<dbReference type="Pfam" id="PF00696">
    <property type="entry name" value="AA_kinase"/>
    <property type="match status" value="1"/>
</dbReference>
<dbReference type="GO" id="GO:0005829">
    <property type="term" value="C:cytosol"/>
    <property type="evidence" value="ECO:0007669"/>
    <property type="project" value="TreeGrafter"/>
</dbReference>
<dbReference type="UniPathway" id="UPA00050">
    <property type="reaction ID" value="UER00461"/>
</dbReference>
<reference evidence="10 11" key="1">
    <citation type="journal article" date="2016" name="Nat. Commun.">
        <title>Thousands of microbial genomes shed light on interconnected biogeochemical processes in an aquifer system.</title>
        <authorList>
            <person name="Anantharaman K."/>
            <person name="Brown C.T."/>
            <person name="Hug L.A."/>
            <person name="Sharon I."/>
            <person name="Castelle C.J."/>
            <person name="Probst A.J."/>
            <person name="Thomas B.C."/>
            <person name="Singh A."/>
            <person name="Wilkins M.J."/>
            <person name="Karaoz U."/>
            <person name="Brodie E.L."/>
            <person name="Williams K.H."/>
            <person name="Hubbard S.S."/>
            <person name="Banfield J.F."/>
        </authorList>
    </citation>
    <scope>NUCLEOTIDE SEQUENCE [LARGE SCALE GENOMIC DNA]</scope>
</reference>
<dbReference type="EC" id="2.7.2.4" evidence="7"/>
<keyword evidence="8" id="KW-0028">Amino-acid biosynthesis</keyword>
<dbReference type="GO" id="GO:0009090">
    <property type="term" value="P:homoserine biosynthetic process"/>
    <property type="evidence" value="ECO:0007669"/>
    <property type="project" value="TreeGrafter"/>
</dbReference>
<evidence type="ECO:0000256" key="8">
    <source>
        <dbReference type="RuleBase" id="RU004249"/>
    </source>
</evidence>
<dbReference type="EMBL" id="MFJN01000030">
    <property type="protein sequence ID" value="OGG21048.1"/>
    <property type="molecule type" value="Genomic_DNA"/>
</dbReference>
<accession>A0A1F6A8K8</accession>
<dbReference type="UniPathway" id="UPA00051">
    <property type="reaction ID" value="UER00462"/>
</dbReference>
<comment type="pathway">
    <text evidence="1 8">Amino-acid biosynthesis; L-lysine biosynthesis via DAP pathway; (S)-tetrahydrodipicolinate from L-aspartate: step 1/4.</text>
</comment>
<name>A0A1F6A8K8_9BACT</name>
<comment type="catalytic activity">
    <reaction evidence="7">
        <text>L-aspartate + ATP = 4-phospho-L-aspartate + ADP</text>
        <dbReference type="Rhea" id="RHEA:23776"/>
        <dbReference type="ChEBI" id="CHEBI:29991"/>
        <dbReference type="ChEBI" id="CHEBI:30616"/>
        <dbReference type="ChEBI" id="CHEBI:57535"/>
        <dbReference type="ChEBI" id="CHEBI:456216"/>
        <dbReference type="EC" id="2.7.2.4"/>
    </reaction>
</comment>
<dbReference type="SUPFAM" id="SSF53633">
    <property type="entry name" value="Carbamate kinase-like"/>
    <property type="match status" value="1"/>
</dbReference>
<evidence type="ECO:0000313" key="11">
    <source>
        <dbReference type="Proteomes" id="UP000177092"/>
    </source>
</evidence>
<keyword evidence="4" id="KW-0547">Nucleotide-binding</keyword>
<dbReference type="GO" id="GO:0009089">
    <property type="term" value="P:lysine biosynthetic process via diaminopimelate"/>
    <property type="evidence" value="ECO:0007669"/>
    <property type="project" value="UniProtKB-UniPathway"/>
</dbReference>
<dbReference type="AlphaFoldDB" id="A0A1F6A8K8"/>
<dbReference type="NCBIfam" id="TIGR00657">
    <property type="entry name" value="asp_kinases"/>
    <property type="match status" value="1"/>
</dbReference>
<dbReference type="InterPro" id="IPR036393">
    <property type="entry name" value="AceGlu_kinase-like_sf"/>
</dbReference>
<evidence type="ECO:0000313" key="10">
    <source>
        <dbReference type="EMBL" id="OGG21048.1"/>
    </source>
</evidence>
<protein>
    <recommendedName>
        <fullName evidence="7">Aspartokinase</fullName>
        <ecNumber evidence="7">2.7.2.4</ecNumber>
    </recommendedName>
</protein>
<comment type="caution">
    <text evidence="10">The sequence shown here is derived from an EMBL/GenBank/DDBJ whole genome shotgun (WGS) entry which is preliminary data.</text>
</comment>
<comment type="pathway">
    <text evidence="8">Amino-acid biosynthesis; L-threonine biosynthesis; L-threonine from L-aspartate: step 1/5.</text>
</comment>
<dbReference type="PANTHER" id="PTHR21499:SF59">
    <property type="entry name" value="ASPARTOKINASE"/>
    <property type="match status" value="1"/>
</dbReference>
<sequence>MIVMKFGGASLSNSQGIIKACRIIKNYSGKNKVILVVSAMKGITDKLYQVVELLKRKQLKKALAIYKEIKSSHFQALSVIKSSAERVKLESELINITSRLENFVKNVVHKEITPARCDFIVSFGERLSCPIIATALESTGLLAYPIDASLIIATNHAFGNAVPLYKKSQSHITKIIFPLINNGVIPVITGFIGFAKDGCTTTLGRGGSDLTASYLANLLNAKALYLWKDVDGFYTNDPHKDKNAKLMQHLSYKQAEKMAKDGAKIIYYKAIRPVEKKLIPIYVKSFINPSLQGTTVSKII</sequence>
<dbReference type="GO" id="GO:0005524">
    <property type="term" value="F:ATP binding"/>
    <property type="evidence" value="ECO:0007669"/>
    <property type="project" value="UniProtKB-KW"/>
</dbReference>
<feature type="domain" description="Aspartate/glutamate/uridylate kinase" evidence="9">
    <location>
        <begin position="1"/>
        <end position="285"/>
    </location>
</feature>